<sequence>MVGAFDLPHPDAQELRCPQHRRVHPSICRGSNHDGSGCSEPSGRLEALVPTVTVHHDRFDLAGPLQQPDDVHAVIAGPATSRGPSQVVPVLGVQRCGGHRPPLRKGEEQV</sequence>
<comment type="caution">
    <text evidence="1">The sequence shown here is derived from an EMBL/GenBank/DDBJ whole genome shotgun (WGS) entry which is preliminary data.</text>
</comment>
<evidence type="ECO:0000313" key="1">
    <source>
        <dbReference type="EMBL" id="KGN31270.1"/>
    </source>
</evidence>
<dbReference type="AlphaFoldDB" id="A0A0A0J1G7"/>
<proteinExistence type="predicted"/>
<protein>
    <submittedName>
        <fullName evidence="1">Uncharacterized protein</fullName>
    </submittedName>
</protein>
<dbReference type="Proteomes" id="UP000030002">
    <property type="component" value="Unassembled WGS sequence"/>
</dbReference>
<reference evidence="1 2" key="1">
    <citation type="submission" date="2013-08" db="EMBL/GenBank/DDBJ databases">
        <title>The genome sequence of Knoellia sinensis.</title>
        <authorList>
            <person name="Zhu W."/>
            <person name="Wang G."/>
        </authorList>
    </citation>
    <scope>NUCLEOTIDE SEQUENCE [LARGE SCALE GENOMIC DNA]</scope>
    <source>
        <strain evidence="1 2">KCTC 19936</strain>
    </source>
</reference>
<name>A0A0A0J1G7_9MICO</name>
<evidence type="ECO:0000313" key="2">
    <source>
        <dbReference type="Proteomes" id="UP000030002"/>
    </source>
</evidence>
<accession>A0A0A0J1G7</accession>
<gene>
    <name evidence="1" type="ORF">N802_04070</name>
</gene>
<keyword evidence="2" id="KW-1185">Reference proteome</keyword>
<dbReference type="EMBL" id="AVPJ01000012">
    <property type="protein sequence ID" value="KGN31270.1"/>
    <property type="molecule type" value="Genomic_DNA"/>
</dbReference>
<organism evidence="1 2">
    <name type="scientific">Knoellia sinensis KCTC 19936</name>
    <dbReference type="NCBI Taxonomy" id="1385520"/>
    <lineage>
        <taxon>Bacteria</taxon>
        <taxon>Bacillati</taxon>
        <taxon>Actinomycetota</taxon>
        <taxon>Actinomycetes</taxon>
        <taxon>Micrococcales</taxon>
        <taxon>Intrasporangiaceae</taxon>
        <taxon>Knoellia</taxon>
    </lineage>
</organism>